<sequence length="74" mass="8359">MIKLDNSNVSIFGITVKKEFAYSESIPQNQFVYPNPKGSELILPAPFRVGVNREKKFAMIACMLNGILKINQQK</sequence>
<protein>
    <submittedName>
        <fullName evidence="1">Uncharacterized protein</fullName>
    </submittedName>
</protein>
<organism evidence="1 2">
    <name type="scientific">Tangfeifania diversioriginum</name>
    <dbReference type="NCBI Taxonomy" id="1168035"/>
    <lineage>
        <taxon>Bacteria</taxon>
        <taxon>Pseudomonadati</taxon>
        <taxon>Bacteroidota</taxon>
        <taxon>Bacteroidia</taxon>
        <taxon>Marinilabiliales</taxon>
        <taxon>Prolixibacteraceae</taxon>
        <taxon>Tangfeifania</taxon>
    </lineage>
</organism>
<name>A0A1M6HS87_9BACT</name>
<dbReference type="STRING" id="1168035.SAMN05444280_11464"/>
<dbReference type="RefSeq" id="WP_073169108.1">
    <property type="nucleotide sequence ID" value="NZ_FQZE01000014.1"/>
</dbReference>
<dbReference type="EMBL" id="FQZE01000014">
    <property type="protein sequence ID" value="SHJ25037.1"/>
    <property type="molecule type" value="Genomic_DNA"/>
</dbReference>
<proteinExistence type="predicted"/>
<keyword evidence="2" id="KW-1185">Reference proteome</keyword>
<reference evidence="1 2" key="1">
    <citation type="submission" date="2016-11" db="EMBL/GenBank/DDBJ databases">
        <authorList>
            <person name="Jaros S."/>
            <person name="Januszkiewicz K."/>
            <person name="Wedrychowicz H."/>
        </authorList>
    </citation>
    <scope>NUCLEOTIDE SEQUENCE [LARGE SCALE GENOMIC DNA]</scope>
    <source>
        <strain evidence="1 2">DSM 27063</strain>
    </source>
</reference>
<gene>
    <name evidence="1" type="ORF">SAMN05444280_11464</name>
</gene>
<dbReference type="Proteomes" id="UP000184050">
    <property type="component" value="Unassembled WGS sequence"/>
</dbReference>
<accession>A0A1M6HS87</accession>
<dbReference type="AlphaFoldDB" id="A0A1M6HS87"/>
<evidence type="ECO:0000313" key="2">
    <source>
        <dbReference type="Proteomes" id="UP000184050"/>
    </source>
</evidence>
<evidence type="ECO:0000313" key="1">
    <source>
        <dbReference type="EMBL" id="SHJ25037.1"/>
    </source>
</evidence>